<evidence type="ECO:0000313" key="4">
    <source>
        <dbReference type="EMBL" id="CAH1391453.1"/>
    </source>
</evidence>
<sequence>MFDMSPCYLYRYQTSNGITVEEEGSLKNPGTEGEAQTARGSYSYTAPDGQVITVNWYADETGFHAERPNIQAPGSRPLTLSTLWFLLILEIALIQCQQPPNNGVIISSKSENNQDGSYKYSYETSNGISVEEEGFLKNAGTEGEAQTARGSYSYTGPDGQVITVNWYADETGFHAEGSHIPGAGSKPIIAGPQPTAIPKPTDTPSPETSEPPIFFPVRALPEFFRG</sequence>
<dbReference type="PANTHER" id="PTHR10380">
    <property type="entry name" value="CUTICLE PROTEIN"/>
    <property type="match status" value="1"/>
</dbReference>
<evidence type="ECO:0000313" key="5">
    <source>
        <dbReference type="Proteomes" id="UP001152798"/>
    </source>
</evidence>
<dbReference type="OrthoDB" id="6372059at2759"/>
<reference evidence="4" key="1">
    <citation type="submission" date="2022-01" db="EMBL/GenBank/DDBJ databases">
        <authorList>
            <person name="King R."/>
        </authorList>
    </citation>
    <scope>NUCLEOTIDE SEQUENCE</scope>
</reference>
<name>A0A9P0GZ13_NEZVI</name>
<dbReference type="InterPro" id="IPR000618">
    <property type="entry name" value="Insect_cuticle"/>
</dbReference>
<organism evidence="4 5">
    <name type="scientific">Nezara viridula</name>
    <name type="common">Southern green stink bug</name>
    <name type="synonym">Cimex viridulus</name>
    <dbReference type="NCBI Taxonomy" id="85310"/>
    <lineage>
        <taxon>Eukaryota</taxon>
        <taxon>Metazoa</taxon>
        <taxon>Ecdysozoa</taxon>
        <taxon>Arthropoda</taxon>
        <taxon>Hexapoda</taxon>
        <taxon>Insecta</taxon>
        <taxon>Pterygota</taxon>
        <taxon>Neoptera</taxon>
        <taxon>Paraneoptera</taxon>
        <taxon>Hemiptera</taxon>
        <taxon>Heteroptera</taxon>
        <taxon>Panheteroptera</taxon>
        <taxon>Pentatomomorpha</taxon>
        <taxon>Pentatomoidea</taxon>
        <taxon>Pentatomidae</taxon>
        <taxon>Pentatominae</taxon>
        <taxon>Nezara</taxon>
    </lineage>
</organism>
<dbReference type="Pfam" id="PF00379">
    <property type="entry name" value="Chitin_bind_4"/>
    <property type="match status" value="2"/>
</dbReference>
<feature type="compositionally biased region" description="Low complexity" evidence="3">
    <location>
        <begin position="204"/>
        <end position="213"/>
    </location>
</feature>
<dbReference type="GO" id="GO:0008010">
    <property type="term" value="F:structural constituent of chitin-based larval cuticle"/>
    <property type="evidence" value="ECO:0007669"/>
    <property type="project" value="TreeGrafter"/>
</dbReference>
<keyword evidence="5" id="KW-1185">Reference proteome</keyword>
<keyword evidence="1 2" id="KW-0193">Cuticle</keyword>
<dbReference type="PRINTS" id="PR00947">
    <property type="entry name" value="CUTICLE"/>
</dbReference>
<dbReference type="EMBL" id="OV725077">
    <property type="protein sequence ID" value="CAH1391453.1"/>
    <property type="molecule type" value="Genomic_DNA"/>
</dbReference>
<dbReference type="PROSITE" id="PS51155">
    <property type="entry name" value="CHIT_BIND_RR_2"/>
    <property type="match status" value="2"/>
</dbReference>
<dbReference type="Proteomes" id="UP001152798">
    <property type="component" value="Chromosome 1"/>
</dbReference>
<accession>A0A9P0GZ13</accession>
<dbReference type="AlphaFoldDB" id="A0A9P0GZ13"/>
<feature type="region of interest" description="Disordered" evidence="3">
    <location>
        <begin position="193"/>
        <end position="213"/>
    </location>
</feature>
<dbReference type="PANTHER" id="PTHR10380:SF173">
    <property type="entry name" value="CUTICULAR PROTEIN 47EF, ISOFORM C-RELATED"/>
    <property type="match status" value="1"/>
</dbReference>
<evidence type="ECO:0000256" key="3">
    <source>
        <dbReference type="SAM" id="MobiDB-lite"/>
    </source>
</evidence>
<proteinExistence type="predicted"/>
<dbReference type="GO" id="GO:0062129">
    <property type="term" value="C:chitin-based extracellular matrix"/>
    <property type="evidence" value="ECO:0007669"/>
    <property type="project" value="TreeGrafter"/>
</dbReference>
<evidence type="ECO:0000256" key="2">
    <source>
        <dbReference type="PROSITE-ProRule" id="PRU00497"/>
    </source>
</evidence>
<evidence type="ECO:0000256" key="1">
    <source>
        <dbReference type="ARBA" id="ARBA00022460"/>
    </source>
</evidence>
<protein>
    <submittedName>
        <fullName evidence="4">Uncharacterized protein</fullName>
    </submittedName>
</protein>
<dbReference type="InterPro" id="IPR050468">
    <property type="entry name" value="Cuticle_Struct_Prot"/>
</dbReference>
<gene>
    <name evidence="4" type="ORF">NEZAVI_LOCUS2472</name>
</gene>